<dbReference type="Proteomes" id="UP001154282">
    <property type="component" value="Unassembled WGS sequence"/>
</dbReference>
<protein>
    <submittedName>
        <fullName evidence="1">Uncharacterized protein</fullName>
    </submittedName>
</protein>
<organism evidence="1 2">
    <name type="scientific">Linum tenue</name>
    <dbReference type="NCBI Taxonomy" id="586396"/>
    <lineage>
        <taxon>Eukaryota</taxon>
        <taxon>Viridiplantae</taxon>
        <taxon>Streptophyta</taxon>
        <taxon>Embryophyta</taxon>
        <taxon>Tracheophyta</taxon>
        <taxon>Spermatophyta</taxon>
        <taxon>Magnoliopsida</taxon>
        <taxon>eudicotyledons</taxon>
        <taxon>Gunneridae</taxon>
        <taxon>Pentapetalae</taxon>
        <taxon>rosids</taxon>
        <taxon>fabids</taxon>
        <taxon>Malpighiales</taxon>
        <taxon>Linaceae</taxon>
        <taxon>Linum</taxon>
    </lineage>
</organism>
<evidence type="ECO:0000313" key="2">
    <source>
        <dbReference type="Proteomes" id="UP001154282"/>
    </source>
</evidence>
<evidence type="ECO:0000313" key="1">
    <source>
        <dbReference type="EMBL" id="CAI0544767.1"/>
    </source>
</evidence>
<dbReference type="EMBL" id="CAMGYJ010000009">
    <property type="protein sequence ID" value="CAI0544767.1"/>
    <property type="molecule type" value="Genomic_DNA"/>
</dbReference>
<gene>
    <name evidence="1" type="ORF">LITE_LOCUS43294</name>
</gene>
<dbReference type="AlphaFoldDB" id="A0AAV0QL41"/>
<name>A0AAV0QL41_9ROSI</name>
<accession>A0AAV0QL41</accession>
<reference evidence="1" key="1">
    <citation type="submission" date="2022-08" db="EMBL/GenBank/DDBJ databases">
        <authorList>
            <person name="Gutierrez-Valencia J."/>
        </authorList>
    </citation>
    <scope>NUCLEOTIDE SEQUENCE</scope>
</reference>
<proteinExistence type="predicted"/>
<comment type="caution">
    <text evidence="1">The sequence shown here is derived from an EMBL/GenBank/DDBJ whole genome shotgun (WGS) entry which is preliminary data.</text>
</comment>
<keyword evidence="2" id="KW-1185">Reference proteome</keyword>
<sequence length="49" mass="5518">MRSWAVASGQANAKASFVVAKSKSLMDPLAIPKAIHIPFASWWRHFRHN</sequence>